<protein>
    <submittedName>
        <fullName evidence="2">Uncharacterized protein</fullName>
    </submittedName>
</protein>
<dbReference type="Proteomes" id="UP000178532">
    <property type="component" value="Unassembled WGS sequence"/>
</dbReference>
<comment type="caution">
    <text evidence="2">The sequence shown here is derived from an EMBL/GenBank/DDBJ whole genome shotgun (WGS) entry which is preliminary data.</text>
</comment>
<dbReference type="EMBL" id="MFLI01000007">
    <property type="protein sequence ID" value="OGG62391.1"/>
    <property type="molecule type" value="Genomic_DNA"/>
</dbReference>
<keyword evidence="1" id="KW-1133">Transmembrane helix</keyword>
<evidence type="ECO:0000313" key="2">
    <source>
        <dbReference type="EMBL" id="OGG62391.1"/>
    </source>
</evidence>
<name>A0A1F6DLR8_9BACT</name>
<proteinExistence type="predicted"/>
<evidence type="ECO:0000256" key="1">
    <source>
        <dbReference type="SAM" id="Phobius"/>
    </source>
</evidence>
<organism evidence="2 3">
    <name type="scientific">Candidatus Kaiserbacteria bacterium RIFCSPHIGHO2_02_FULL_54_22</name>
    <dbReference type="NCBI Taxonomy" id="1798495"/>
    <lineage>
        <taxon>Bacteria</taxon>
        <taxon>Candidatus Kaiseribacteriota</taxon>
    </lineage>
</organism>
<keyword evidence="1" id="KW-0812">Transmembrane</keyword>
<sequence>MKSLSQHIEHVKGKPHHIRKRVAFGAAAVGAALIALVWLVSSISINAFAVKGSSFADATGQGDVETAESPASGLAGAAASLESARAPARIEIVDATSSARPTKQAEQTTIPF</sequence>
<reference evidence="2 3" key="1">
    <citation type="journal article" date="2016" name="Nat. Commun.">
        <title>Thousands of microbial genomes shed light on interconnected biogeochemical processes in an aquifer system.</title>
        <authorList>
            <person name="Anantharaman K."/>
            <person name="Brown C.T."/>
            <person name="Hug L.A."/>
            <person name="Sharon I."/>
            <person name="Castelle C.J."/>
            <person name="Probst A.J."/>
            <person name="Thomas B.C."/>
            <person name="Singh A."/>
            <person name="Wilkins M.J."/>
            <person name="Karaoz U."/>
            <person name="Brodie E.L."/>
            <person name="Williams K.H."/>
            <person name="Hubbard S.S."/>
            <person name="Banfield J.F."/>
        </authorList>
    </citation>
    <scope>NUCLEOTIDE SEQUENCE [LARGE SCALE GENOMIC DNA]</scope>
</reference>
<evidence type="ECO:0000313" key="3">
    <source>
        <dbReference type="Proteomes" id="UP000178532"/>
    </source>
</evidence>
<keyword evidence="1" id="KW-0472">Membrane</keyword>
<feature type="transmembrane region" description="Helical" evidence="1">
    <location>
        <begin position="21"/>
        <end position="41"/>
    </location>
</feature>
<gene>
    <name evidence="2" type="ORF">A3C19_00410</name>
</gene>
<dbReference type="AlphaFoldDB" id="A0A1F6DLR8"/>
<dbReference type="STRING" id="1798495.A3C19_00410"/>
<accession>A0A1F6DLR8</accession>